<accession>X0X5K1</accession>
<name>X0X5K1_9ZZZZ</name>
<sequence>MGNNKKSRIYSHSQLSTYEECPLKYKLRYWDKIKRDVESVEAFLGSTVHEALKKCYDHVRLARLATLDELLASYDNLWQQNWHDGIVITRKDVTADDYRALGRKMIETYYQRHAPFDQDITISTEMRIRFSLDDGGRYQFQGVIDRLARTQGGIYHIHDYKTSAYLPSQEDIDNDR</sequence>
<dbReference type="InterPro" id="IPR011335">
    <property type="entry name" value="Restrct_endonuc-II-like"/>
</dbReference>
<organism evidence="2">
    <name type="scientific">marine sediment metagenome</name>
    <dbReference type="NCBI Taxonomy" id="412755"/>
    <lineage>
        <taxon>unclassified sequences</taxon>
        <taxon>metagenomes</taxon>
        <taxon>ecological metagenomes</taxon>
    </lineage>
</organism>
<evidence type="ECO:0000313" key="2">
    <source>
        <dbReference type="EMBL" id="GAG38459.1"/>
    </source>
</evidence>
<evidence type="ECO:0000259" key="1">
    <source>
        <dbReference type="Pfam" id="PF12705"/>
    </source>
</evidence>
<feature type="non-terminal residue" evidence="2">
    <location>
        <position position="176"/>
    </location>
</feature>
<dbReference type="EMBL" id="BARS01040688">
    <property type="protein sequence ID" value="GAG38459.1"/>
    <property type="molecule type" value="Genomic_DNA"/>
</dbReference>
<comment type="caution">
    <text evidence="2">The sequence shown here is derived from an EMBL/GenBank/DDBJ whole genome shotgun (WGS) entry which is preliminary data.</text>
</comment>
<dbReference type="InterPro" id="IPR011604">
    <property type="entry name" value="PDDEXK-like_dom_sf"/>
</dbReference>
<reference evidence="2" key="1">
    <citation type="journal article" date="2014" name="Front. Microbiol.">
        <title>High frequency of phylogenetically diverse reductive dehalogenase-homologous genes in deep subseafloor sedimentary metagenomes.</title>
        <authorList>
            <person name="Kawai M."/>
            <person name="Futagami T."/>
            <person name="Toyoda A."/>
            <person name="Takaki Y."/>
            <person name="Nishi S."/>
            <person name="Hori S."/>
            <person name="Arai W."/>
            <person name="Tsubouchi T."/>
            <person name="Morono Y."/>
            <person name="Uchiyama I."/>
            <person name="Ito T."/>
            <person name="Fujiyama A."/>
            <person name="Inagaki F."/>
            <person name="Takami H."/>
        </authorList>
    </citation>
    <scope>NUCLEOTIDE SEQUENCE</scope>
    <source>
        <strain evidence="2">Expedition CK06-06</strain>
    </source>
</reference>
<dbReference type="Gene3D" id="3.90.320.10">
    <property type="match status" value="1"/>
</dbReference>
<protein>
    <recommendedName>
        <fullName evidence="1">PD-(D/E)XK endonuclease-like domain-containing protein</fullName>
    </recommendedName>
</protein>
<feature type="domain" description="PD-(D/E)XK endonuclease-like" evidence="1">
    <location>
        <begin position="11"/>
        <end position="171"/>
    </location>
</feature>
<gene>
    <name evidence="2" type="ORF">S01H1_61991</name>
</gene>
<proteinExistence type="predicted"/>
<dbReference type="SUPFAM" id="SSF52980">
    <property type="entry name" value="Restriction endonuclease-like"/>
    <property type="match status" value="1"/>
</dbReference>
<dbReference type="AlphaFoldDB" id="X0X5K1"/>
<dbReference type="InterPro" id="IPR038726">
    <property type="entry name" value="PDDEXK_AddAB-type"/>
</dbReference>
<dbReference type="Pfam" id="PF12705">
    <property type="entry name" value="PDDEXK_1"/>
    <property type="match status" value="1"/>
</dbReference>